<proteinExistence type="predicted"/>
<protein>
    <submittedName>
        <fullName evidence="1">Uncharacterized protein</fullName>
    </submittedName>
</protein>
<evidence type="ECO:0000313" key="1">
    <source>
        <dbReference type="EMBL" id="KAJ9119218.1"/>
    </source>
</evidence>
<sequence length="304" mass="32899">MYSKDGVDFHSTFGLNRYSLIGDQYQFTTLRTVNISNMSGNSQAFTSANRFAALESLNSTPSINGGSAKVNGLPNGKSHSNGSASPSSTSSGKKSKSKPSNGHANAQMNGSADANAGKKPKDRISSSSVESQPSIDVKTTPRDTTKKADTPEASSTTTRQRANKKKEARGKPSLQADALSLSNLPVGKKVRQVVDTANAKIDWEVPRKTLHASIGFLVLYLYNTQPDSVWPLIRILASACVVVYLTDLLRFRSRTVAGWYNYLLGALMRESEKTTVNGVVWYLIGVTWTLAVYPRDLAVIAIMT</sequence>
<keyword evidence="2" id="KW-1185">Reference proteome</keyword>
<organism evidence="1 2">
    <name type="scientific">Naganishia vaughanmartiniae</name>
    <dbReference type="NCBI Taxonomy" id="1424756"/>
    <lineage>
        <taxon>Eukaryota</taxon>
        <taxon>Fungi</taxon>
        <taxon>Dikarya</taxon>
        <taxon>Basidiomycota</taxon>
        <taxon>Agaricomycotina</taxon>
        <taxon>Tremellomycetes</taxon>
        <taxon>Filobasidiales</taxon>
        <taxon>Filobasidiaceae</taxon>
        <taxon>Naganishia</taxon>
    </lineage>
</organism>
<reference evidence="1" key="1">
    <citation type="submission" date="2023-04" db="EMBL/GenBank/DDBJ databases">
        <title>Draft Genome sequencing of Naganishia species isolated from polar environments using Oxford Nanopore Technology.</title>
        <authorList>
            <person name="Leo P."/>
            <person name="Venkateswaran K."/>
        </authorList>
    </citation>
    <scope>NUCLEOTIDE SEQUENCE</scope>
    <source>
        <strain evidence="1">MNA-CCFEE 5425</strain>
    </source>
</reference>
<accession>A0ACC2X626</accession>
<dbReference type="EMBL" id="JASBWU010000009">
    <property type="protein sequence ID" value="KAJ9119218.1"/>
    <property type="molecule type" value="Genomic_DNA"/>
</dbReference>
<evidence type="ECO:0000313" key="2">
    <source>
        <dbReference type="Proteomes" id="UP001243375"/>
    </source>
</evidence>
<dbReference type="Proteomes" id="UP001243375">
    <property type="component" value="Unassembled WGS sequence"/>
</dbReference>
<name>A0ACC2X626_9TREE</name>
<gene>
    <name evidence="1" type="ORF">QFC22_003710</name>
</gene>
<comment type="caution">
    <text evidence="1">The sequence shown here is derived from an EMBL/GenBank/DDBJ whole genome shotgun (WGS) entry which is preliminary data.</text>
</comment>